<protein>
    <submittedName>
        <fullName evidence="1">Uncharacterized protein</fullName>
    </submittedName>
</protein>
<organism evidence="1 2">
    <name type="scientific">Myroides odoratimimus</name>
    <dbReference type="NCBI Taxonomy" id="76832"/>
    <lineage>
        <taxon>Bacteria</taxon>
        <taxon>Pseudomonadati</taxon>
        <taxon>Bacteroidota</taxon>
        <taxon>Flavobacteriia</taxon>
        <taxon>Flavobacteriales</taxon>
        <taxon>Flavobacteriaceae</taxon>
        <taxon>Myroides</taxon>
    </lineage>
</organism>
<sequence length="156" mass="18118">MQYPSYSLTAFNRNYSYEFTSISDTQVIEKIINFTLLDIEDELYNLSFGDKNKDLVNSNAIDDKVVSNNGDMVKILATLFQAILLFTQDKEVYKIVFRGSTPSRTRLYRIAISNNYEELSKYFNIYGFDIEGKLIFFAKNKEYQGFLITPNTNSIK</sequence>
<dbReference type="EMBL" id="CP013690">
    <property type="protein sequence ID" value="ALU25591.1"/>
    <property type="molecule type" value="Genomic_DNA"/>
</dbReference>
<gene>
    <name evidence="1" type="ORF">AS202_05325</name>
</gene>
<dbReference type="AlphaFoldDB" id="A0A0S7E5K6"/>
<reference evidence="1 2" key="1">
    <citation type="journal article" date="2016" name="J. Zhejiang Univ. Sci. B">
        <title>Antibiotic resistance mechanisms of Myroides sp.</title>
        <authorList>
            <person name="Hu S."/>
            <person name="Yuan S."/>
            <person name="Qu H."/>
            <person name="Jiang T."/>
            <person name="Zhou Y."/>
            <person name="Wang M."/>
            <person name="Ming D."/>
        </authorList>
    </citation>
    <scope>NUCLEOTIDE SEQUENCE [LARGE SCALE GENOMIC DNA]</scope>
    <source>
        <strain evidence="1 2">PR63039</strain>
    </source>
</reference>
<proteinExistence type="predicted"/>
<dbReference type="Proteomes" id="UP000069030">
    <property type="component" value="Chromosome"/>
</dbReference>
<dbReference type="InterPro" id="IPR053865">
    <property type="entry name" value="DUF6934"/>
</dbReference>
<dbReference type="Pfam" id="PF22028">
    <property type="entry name" value="DUF6934"/>
    <property type="match status" value="1"/>
</dbReference>
<dbReference type="RefSeq" id="WP_006257957.1">
    <property type="nucleotide sequence ID" value="NZ_BCMQ01000002.1"/>
</dbReference>
<name>A0A0S7E5K6_9FLAO</name>
<evidence type="ECO:0000313" key="1">
    <source>
        <dbReference type="EMBL" id="ALU25591.1"/>
    </source>
</evidence>
<evidence type="ECO:0000313" key="2">
    <source>
        <dbReference type="Proteomes" id="UP000069030"/>
    </source>
</evidence>
<dbReference type="KEGG" id="mod:AS202_05325"/>
<accession>A0A0S7E5K6</accession>